<dbReference type="EMBL" id="JAACFV010000010">
    <property type="protein sequence ID" value="KAF7512697.1"/>
    <property type="molecule type" value="Genomic_DNA"/>
</dbReference>
<dbReference type="InterPro" id="IPR018545">
    <property type="entry name" value="Btz_dom"/>
</dbReference>
<evidence type="ECO:0000256" key="6">
    <source>
        <dbReference type="ARBA" id="ARBA00022664"/>
    </source>
</evidence>
<evidence type="ECO:0000259" key="14">
    <source>
        <dbReference type="SMART" id="SM01044"/>
    </source>
</evidence>
<dbReference type="GO" id="GO:0035145">
    <property type="term" value="C:exon-exon junction complex"/>
    <property type="evidence" value="ECO:0007669"/>
    <property type="project" value="InterPro"/>
</dbReference>
<feature type="compositionally biased region" description="Basic residues" evidence="13">
    <location>
        <begin position="1"/>
        <end position="14"/>
    </location>
</feature>
<evidence type="ECO:0000256" key="11">
    <source>
        <dbReference type="ARBA" id="ARBA00023187"/>
    </source>
</evidence>
<evidence type="ECO:0000256" key="5">
    <source>
        <dbReference type="ARBA" id="ARBA00022490"/>
    </source>
</evidence>
<evidence type="ECO:0000256" key="3">
    <source>
        <dbReference type="ARBA" id="ARBA00009548"/>
    </source>
</evidence>
<keyword evidence="16" id="KW-1185">Reference proteome</keyword>
<evidence type="ECO:0000256" key="7">
    <source>
        <dbReference type="ARBA" id="ARBA00022816"/>
    </source>
</evidence>
<evidence type="ECO:0000313" key="15">
    <source>
        <dbReference type="EMBL" id="KAF7512697.1"/>
    </source>
</evidence>
<reference evidence="15" key="1">
    <citation type="submission" date="2020-02" db="EMBL/GenBank/DDBJ databases">
        <authorList>
            <person name="Palmer J.M."/>
        </authorList>
    </citation>
    <scope>NUCLEOTIDE SEQUENCE</scope>
    <source>
        <strain evidence="15">EPUS1.4</strain>
        <tissue evidence="15">Thallus</tissue>
    </source>
</reference>
<dbReference type="AlphaFoldDB" id="A0A8H7E831"/>
<dbReference type="PANTHER" id="PTHR46837:SF5">
    <property type="entry name" value="PROTEIN MLN51 HOMOLOG"/>
    <property type="match status" value="1"/>
</dbReference>
<evidence type="ECO:0000256" key="9">
    <source>
        <dbReference type="ARBA" id="ARBA00022884"/>
    </source>
</evidence>
<feature type="region of interest" description="Disordered" evidence="13">
    <location>
        <begin position="346"/>
        <end position="370"/>
    </location>
</feature>
<keyword evidence="9" id="KW-0694">RNA-binding</keyword>
<keyword evidence="4" id="KW-0813">Transport</keyword>
<feature type="domain" description="Btz" evidence="14">
    <location>
        <begin position="129"/>
        <end position="254"/>
    </location>
</feature>
<evidence type="ECO:0000256" key="1">
    <source>
        <dbReference type="ARBA" id="ARBA00004123"/>
    </source>
</evidence>
<dbReference type="Pfam" id="PF09405">
    <property type="entry name" value="Btz"/>
    <property type="match status" value="1"/>
</dbReference>
<evidence type="ECO:0000313" key="16">
    <source>
        <dbReference type="Proteomes" id="UP000606974"/>
    </source>
</evidence>
<keyword evidence="8" id="KW-0810">Translation regulation</keyword>
<name>A0A8H7E831_9EURO</name>
<dbReference type="PANTHER" id="PTHR46837">
    <property type="entry name" value="PROTEIN MLN51 HOMOLOG"/>
    <property type="match status" value="1"/>
</dbReference>
<dbReference type="InterPro" id="IPR044796">
    <property type="entry name" value="MLN51_plant"/>
</dbReference>
<dbReference type="GO" id="GO:0051028">
    <property type="term" value="P:mRNA transport"/>
    <property type="evidence" value="ECO:0007669"/>
    <property type="project" value="UniProtKB-KW"/>
</dbReference>
<dbReference type="GO" id="GO:0003729">
    <property type="term" value="F:mRNA binding"/>
    <property type="evidence" value="ECO:0007669"/>
    <property type="project" value="InterPro"/>
</dbReference>
<evidence type="ECO:0000256" key="8">
    <source>
        <dbReference type="ARBA" id="ARBA00022845"/>
    </source>
</evidence>
<protein>
    <recommendedName>
        <fullName evidence="14">Btz domain-containing protein</fullName>
    </recommendedName>
</protein>
<sequence>MPSSRGKKVVASRRRREDEGEEEGSMAEDLEDDSLSEGSIISNGDDDADIEPSDISEEDVVQAQNNPGGPAQPDPTLTTTIPNLEESSAKATSSKFVTLSDTNTMMNGVKVSEGKDIPMVDFDQVVAETTDSVVESSMVPAKISVDPLAERSRREHLEYLKEKKEHPAFVPNRGGFFLHDNRAASSGQNGFRAPARGRGRGGFIGFQTSRVPPLAEPTDQPWAHDLHESISTTDTKKPTASQTSENAEIKTTTALRSSSQDSPNRSLSTSILLGKVPVIIYLPGMREKVTVPNVAKKKHTLLPQHRPPLRRDKPVRISLPNQQPRYIFPSTDRSFIFIPRALRPNQQGFGRGRGRSSFNPSRRTSIYGSSTYTPSIAMSRRSSLGGIAPGEGIRSPGGPVLSLLPNYVVEQGKPVVRFPPAAAPASMLPQATPHHVNGVPTAPGSVQPIIQSHDKQEKVPGALTMHQPRPQKTVSVADIESPARLTFDPPQQQQEQPFHQQMPVPANPHAYIDDGTGYHAHARRMSHASRPSGTPLSQIPERAIYAQPFHPFPLPAQAQGYLPSPYAPGTVFYPAMPGDVAGYGPSLGPSMPPAFLTGAPPPPYMVPAATMSVPVPVPVPAPATPADGNAPAGTVAHESNGMVYYYDSSQLPPTTGAPYSASFTGASAGGVVGMGGMVTPPNHFFYPPASNGIYYTAP</sequence>
<feature type="compositionally biased region" description="Acidic residues" evidence="13">
    <location>
        <begin position="44"/>
        <end position="60"/>
    </location>
</feature>
<accession>A0A8H7E831</accession>
<dbReference type="GO" id="GO:0006417">
    <property type="term" value="P:regulation of translation"/>
    <property type="evidence" value="ECO:0007669"/>
    <property type="project" value="UniProtKB-KW"/>
</dbReference>
<dbReference type="GO" id="GO:0005737">
    <property type="term" value="C:cytoplasm"/>
    <property type="evidence" value="ECO:0007669"/>
    <property type="project" value="UniProtKB-SubCell"/>
</dbReference>
<evidence type="ECO:0000256" key="10">
    <source>
        <dbReference type="ARBA" id="ARBA00023161"/>
    </source>
</evidence>
<feature type="region of interest" description="Disordered" evidence="13">
    <location>
        <begin position="1"/>
        <end position="80"/>
    </location>
</feature>
<comment type="subcellular location">
    <subcellularLocation>
        <location evidence="2">Cytoplasm</location>
    </subcellularLocation>
    <subcellularLocation>
        <location evidence="1">Nucleus</location>
    </subcellularLocation>
</comment>
<feature type="compositionally biased region" description="Acidic residues" evidence="13">
    <location>
        <begin position="19"/>
        <end position="35"/>
    </location>
</feature>
<dbReference type="SMART" id="SM01044">
    <property type="entry name" value="Btz"/>
    <property type="match status" value="1"/>
</dbReference>
<organism evidence="15 16">
    <name type="scientific">Endocarpon pusillum</name>
    <dbReference type="NCBI Taxonomy" id="364733"/>
    <lineage>
        <taxon>Eukaryota</taxon>
        <taxon>Fungi</taxon>
        <taxon>Dikarya</taxon>
        <taxon>Ascomycota</taxon>
        <taxon>Pezizomycotina</taxon>
        <taxon>Eurotiomycetes</taxon>
        <taxon>Chaetothyriomycetidae</taxon>
        <taxon>Verrucariales</taxon>
        <taxon>Verrucariaceae</taxon>
        <taxon>Endocarpon</taxon>
    </lineage>
</organism>
<comment type="caution">
    <text evidence="15">The sequence shown here is derived from an EMBL/GenBank/DDBJ whole genome shotgun (WGS) entry which is preliminary data.</text>
</comment>
<keyword evidence="5" id="KW-0963">Cytoplasm</keyword>
<dbReference type="GO" id="GO:0008380">
    <property type="term" value="P:RNA splicing"/>
    <property type="evidence" value="ECO:0007669"/>
    <property type="project" value="UniProtKB-KW"/>
</dbReference>
<dbReference type="Proteomes" id="UP000606974">
    <property type="component" value="Unassembled WGS sequence"/>
</dbReference>
<gene>
    <name evidence="15" type="ORF">GJ744_000264</name>
</gene>
<dbReference type="OrthoDB" id="5413466at2759"/>
<keyword evidence="7" id="KW-0509">mRNA transport</keyword>
<keyword evidence="12" id="KW-0539">Nucleus</keyword>
<evidence type="ECO:0000256" key="4">
    <source>
        <dbReference type="ARBA" id="ARBA00022448"/>
    </source>
</evidence>
<evidence type="ECO:0000256" key="12">
    <source>
        <dbReference type="ARBA" id="ARBA00023242"/>
    </source>
</evidence>
<evidence type="ECO:0000256" key="13">
    <source>
        <dbReference type="SAM" id="MobiDB-lite"/>
    </source>
</evidence>
<keyword evidence="11" id="KW-0508">mRNA splicing</keyword>
<comment type="similarity">
    <text evidence="3">Belongs to the CASC3 family.</text>
</comment>
<evidence type="ECO:0000256" key="2">
    <source>
        <dbReference type="ARBA" id="ARBA00004496"/>
    </source>
</evidence>
<feature type="region of interest" description="Disordered" evidence="13">
    <location>
        <begin position="230"/>
        <end position="267"/>
    </location>
</feature>
<proteinExistence type="inferred from homology"/>
<dbReference type="GO" id="GO:0000184">
    <property type="term" value="P:nuclear-transcribed mRNA catabolic process, nonsense-mediated decay"/>
    <property type="evidence" value="ECO:0007669"/>
    <property type="project" value="UniProtKB-KW"/>
</dbReference>
<dbReference type="GO" id="GO:0006397">
    <property type="term" value="P:mRNA processing"/>
    <property type="evidence" value="ECO:0007669"/>
    <property type="project" value="UniProtKB-KW"/>
</dbReference>
<keyword evidence="6" id="KW-0507">mRNA processing</keyword>
<keyword evidence="10" id="KW-0866">Nonsense-mediated mRNA decay</keyword>